<dbReference type="OMA" id="MARIMRY"/>
<evidence type="ECO:0000313" key="3">
    <source>
        <dbReference type="EMBL" id="PIS49652.1"/>
    </source>
</evidence>
<dbReference type="VEuPathDB" id="FungiDB:QG37_07340"/>
<dbReference type="InterPro" id="IPR035899">
    <property type="entry name" value="DBL_dom_sf"/>
</dbReference>
<dbReference type="VEuPathDB" id="FungiDB:B9J08_004677"/>
<dbReference type="SUPFAM" id="SSF48065">
    <property type="entry name" value="DBL homology domain (DH-domain)"/>
    <property type="match status" value="1"/>
</dbReference>
<dbReference type="InterPro" id="IPR000219">
    <property type="entry name" value="DH_dom"/>
</dbReference>
<feature type="compositionally biased region" description="Polar residues" evidence="1">
    <location>
        <begin position="19"/>
        <end position="30"/>
    </location>
</feature>
<sequence length="506" mass="57529">MSFHRSYSLSVAAISRNTSGAIQDSTTSSKQVDKLHRAHSWPSKQSSGPRKISLRQSETQIIPSHRSGKHESTSTTISCKVSSISSDSVFSNSRSLPSIRTIDEGPYSTLKQCNSQYTAVMNELMETETLFVKNLKMLRDVVIRFYLDRCKAQGCRCSPLETLEVLTTTLIGAHSKLLGLKDTDLLQKITELLQESEVYARYCSNAEMFSSLLRKDIGVLDCTCALTLSKNLLKYSDGKNSRFDYSVFSLLQKPMARIMRYQLFFEALLKANSRNTEISEMLQELKSNLCIIDEKVEVLLKEFQKQSSLDLRIRFEYTKGRDLSFYGVVKLASIANLAWPVYRKSLSMMTTETLALFTNSVIIICEWVPYRSRKKPLLILPYDECCFLTNPDEYDGGITFSRDSSLKIRFYRNDFEFEVVLGFPSEGTSRAALGAIPREIKRQNYGVECNLPDTFAASEISINAGGVDRSKYKSCYFREVFPFEPLRPRARLIRSKLARQIFSLNG</sequence>
<protein>
    <recommendedName>
        <fullName evidence="2">DH domain-containing protein</fullName>
    </recommendedName>
</protein>
<name>A0A2H0ZH45_CANAR</name>
<feature type="compositionally biased region" description="Polar residues" evidence="1">
    <location>
        <begin position="42"/>
        <end position="62"/>
    </location>
</feature>
<dbReference type="Proteomes" id="UP000825438">
    <property type="component" value="Chromosome V"/>
</dbReference>
<dbReference type="PROSITE" id="PS50010">
    <property type="entry name" value="DH_2"/>
    <property type="match status" value="1"/>
</dbReference>
<dbReference type="AlphaFoldDB" id="A0A2H0ZH45"/>
<dbReference type="VEuPathDB" id="FungiDB:CJI97_004775"/>
<dbReference type="GO" id="GO:0005085">
    <property type="term" value="F:guanyl-nucleotide exchange factor activity"/>
    <property type="evidence" value="ECO:0007669"/>
    <property type="project" value="InterPro"/>
</dbReference>
<dbReference type="EMBL" id="PEKT02000009">
    <property type="protein sequence ID" value="PIS49652.1"/>
    <property type="molecule type" value="Genomic_DNA"/>
</dbReference>
<reference evidence="3" key="1">
    <citation type="journal article" date="2017" name="Clin. Infect. Dis.">
        <title>Simultaneous emergence of multidrug-resistant Candida auris on 3 continents confirmed by whole-genome sequencing and epidemiological analyses.</title>
        <authorList>
            <person name="Lockhart S.R."/>
            <person name="Etienne K.A."/>
            <person name="Vallabhaneni S."/>
            <person name="Farooqi J."/>
            <person name="Chowdhary A."/>
            <person name="Govender N.P."/>
            <person name="Colombo A.L."/>
            <person name="Calvo B."/>
            <person name="Cuomo C.A."/>
            <person name="Desjardins C.A."/>
            <person name="Berkow E.L."/>
            <person name="Castanheira M."/>
            <person name="Magobo R.E."/>
            <person name="Jabeen K."/>
            <person name="Asghar R.J."/>
            <person name="Meis J.F."/>
            <person name="Jackson B."/>
            <person name="Chiller T."/>
            <person name="Litvintseva A.P."/>
        </authorList>
    </citation>
    <scope>NUCLEOTIDE SEQUENCE [LARGE SCALE GENOMIC DNA]</scope>
    <source>
        <strain evidence="3">B8441</strain>
    </source>
</reference>
<reference evidence="3" key="2">
    <citation type="submission" date="2017-11" db="EMBL/GenBank/DDBJ databases">
        <title>Candida auris genome assembly and annotation.</title>
        <authorList>
            <person name="Munoz J.F."/>
            <person name="Gade L.G."/>
            <person name="Chow N.A."/>
            <person name="Litvintseva A.P."/>
            <person name="Loparev V.N."/>
            <person name="Cuomo C.A."/>
        </authorList>
    </citation>
    <scope>NUCLEOTIDE SEQUENCE</scope>
    <source>
        <strain evidence="3">B8441</strain>
    </source>
</reference>
<organism evidence="3">
    <name type="scientific">Candidozyma auris</name>
    <name type="common">Yeast</name>
    <name type="synonym">Candida auris</name>
    <dbReference type="NCBI Taxonomy" id="498019"/>
    <lineage>
        <taxon>Eukaryota</taxon>
        <taxon>Fungi</taxon>
        <taxon>Dikarya</taxon>
        <taxon>Ascomycota</taxon>
        <taxon>Saccharomycotina</taxon>
        <taxon>Pichiomycetes</taxon>
        <taxon>Metschnikowiaceae</taxon>
        <taxon>Candidozyma</taxon>
    </lineage>
</organism>
<evidence type="ECO:0000259" key="2">
    <source>
        <dbReference type="PROSITE" id="PS50010"/>
    </source>
</evidence>
<feature type="region of interest" description="Disordered" evidence="1">
    <location>
        <begin position="19"/>
        <end position="73"/>
    </location>
</feature>
<dbReference type="VEuPathDB" id="FungiDB:CJJ07_002159"/>
<evidence type="ECO:0000256" key="1">
    <source>
        <dbReference type="SAM" id="MobiDB-lite"/>
    </source>
</evidence>
<evidence type="ECO:0000313" key="4">
    <source>
        <dbReference type="EMBL" id="QWW25219.1"/>
    </source>
</evidence>
<dbReference type="Gene3D" id="1.20.900.10">
    <property type="entry name" value="Dbl homology (DH) domain"/>
    <property type="match status" value="1"/>
</dbReference>
<reference evidence="4" key="3">
    <citation type="submission" date="2021-06" db="EMBL/GenBank/DDBJ databases">
        <title>Candida auris outbreak in lebanese hospital.</title>
        <authorList>
            <person name="Finianos M."/>
        </authorList>
    </citation>
    <scope>NUCLEOTIDE SEQUENCE</scope>
    <source>
        <strain evidence="4">CA7LBN</strain>
    </source>
</reference>
<dbReference type="VEuPathDB" id="FungiDB:CJJ09_004690"/>
<gene>
    <name evidence="3" type="ORF">B9J08_004677</name>
    <name evidence="4" type="ORF">CA7LBN_004101</name>
</gene>
<accession>A0A2H0ZH45</accession>
<feature type="domain" description="DH" evidence="2">
    <location>
        <begin position="116"/>
        <end position="295"/>
    </location>
</feature>
<dbReference type="EMBL" id="CP076753">
    <property type="protein sequence ID" value="QWW25219.1"/>
    <property type="molecule type" value="Genomic_DNA"/>
</dbReference>
<proteinExistence type="predicted"/>
<dbReference type="Pfam" id="PF00621">
    <property type="entry name" value="RhoGEF"/>
    <property type="match status" value="1"/>
</dbReference>